<dbReference type="PANTHER" id="PTHR43831">
    <property type="entry name" value="ISOBUTYRYL-COA DEHYDROGENASE"/>
    <property type="match status" value="1"/>
</dbReference>
<dbReference type="EMBL" id="JELX01001834">
    <property type="protein sequence ID" value="KYF57501.1"/>
    <property type="molecule type" value="Genomic_DNA"/>
</dbReference>
<dbReference type="InterPro" id="IPR009100">
    <property type="entry name" value="AcylCoA_DH/oxidase_NM_dom_sf"/>
</dbReference>
<dbReference type="InterPro" id="IPR046373">
    <property type="entry name" value="Acyl-CoA_Oxase/DH_mid-dom_sf"/>
</dbReference>
<dbReference type="InterPro" id="IPR013107">
    <property type="entry name" value="Acyl-CoA_DH_C"/>
</dbReference>
<dbReference type="Gene3D" id="1.20.140.10">
    <property type="entry name" value="Butyryl-CoA Dehydrogenase, subunit A, domain 3"/>
    <property type="match status" value="1"/>
</dbReference>
<feature type="domain" description="Acyl-CoA dehydrogenase C-terminal" evidence="2">
    <location>
        <begin position="232"/>
        <end position="362"/>
    </location>
</feature>
<proteinExistence type="predicted"/>
<dbReference type="PIRSF" id="PIRSF016578">
    <property type="entry name" value="HsaA"/>
    <property type="match status" value="1"/>
</dbReference>
<organism evidence="3 4">
    <name type="scientific">Sorangium cellulosum</name>
    <name type="common">Polyangium cellulosum</name>
    <dbReference type="NCBI Taxonomy" id="56"/>
    <lineage>
        <taxon>Bacteria</taxon>
        <taxon>Pseudomonadati</taxon>
        <taxon>Myxococcota</taxon>
        <taxon>Polyangia</taxon>
        <taxon>Polyangiales</taxon>
        <taxon>Polyangiaceae</taxon>
        <taxon>Sorangium</taxon>
    </lineage>
</organism>
<protein>
    <recommendedName>
        <fullName evidence="2">Acyl-CoA dehydrogenase C-terminal domain-containing protein</fullName>
    </recommendedName>
</protein>
<evidence type="ECO:0000256" key="1">
    <source>
        <dbReference type="ARBA" id="ARBA00023002"/>
    </source>
</evidence>
<dbReference type="SUPFAM" id="SSF47203">
    <property type="entry name" value="Acyl-CoA dehydrogenase C-terminal domain-like"/>
    <property type="match status" value="1"/>
</dbReference>
<dbReference type="Proteomes" id="UP000075604">
    <property type="component" value="Unassembled WGS sequence"/>
</dbReference>
<gene>
    <name evidence="3" type="ORF">BE04_46250</name>
</gene>
<dbReference type="Gene3D" id="1.10.540.10">
    <property type="entry name" value="Acyl-CoA dehydrogenase/oxidase, N-terminal domain"/>
    <property type="match status" value="1"/>
</dbReference>
<evidence type="ECO:0000259" key="2">
    <source>
        <dbReference type="Pfam" id="PF08028"/>
    </source>
</evidence>
<dbReference type="SUPFAM" id="SSF56645">
    <property type="entry name" value="Acyl-CoA dehydrogenase NM domain-like"/>
    <property type="match status" value="1"/>
</dbReference>
<dbReference type="InterPro" id="IPR037069">
    <property type="entry name" value="AcylCoA_DH/ox_N_sf"/>
</dbReference>
<dbReference type="InterPro" id="IPR052547">
    <property type="entry name" value="Mito_Isobutyryl-CoADH"/>
</dbReference>
<dbReference type="PANTHER" id="PTHR43831:SF1">
    <property type="entry name" value="ISOBUTYRYL-COA DEHYDROGENASE, MITOCHONDRIAL"/>
    <property type="match status" value="1"/>
</dbReference>
<sequence length="386" mass="41248">MTHDDLVARAARLVPRLRERARETETLRRLPDETVGELRASGLLDLFKPRSHGGHQASLRTAFEVGTQLARGCGSTSWIVSQLNLALWMACALPEGVREEILRQPDSSILFALLGRGSAERVAGGYKINGVWPFCSGSHHITWIGLGLPVEDGRGGAAPAFFIVPASALEILDDWHVSGFCGTCSNSTAAHDLFVPDRRVAPVSTVFSGELLSPDLTGSPYRCPIVQGIVVTAASCALGMAQAAIEVFKAQTEGRGISFTLYEKKAEAPVTHLLLSEAAMKVRAADLLLHAAVEDLERRAAGAGATDVELLIRIRTEVAFAIHLCREAVETLFGASGGSALSLSNAIQRIARDARAICQHAAYCLPTNLEAHGRVMLGLSPNLSFV</sequence>
<dbReference type="GO" id="GO:0050660">
    <property type="term" value="F:flavin adenine dinucleotide binding"/>
    <property type="evidence" value="ECO:0007669"/>
    <property type="project" value="InterPro"/>
</dbReference>
<evidence type="ECO:0000313" key="3">
    <source>
        <dbReference type="EMBL" id="KYF57501.1"/>
    </source>
</evidence>
<dbReference type="Gene3D" id="2.40.110.10">
    <property type="entry name" value="Butyryl-CoA Dehydrogenase, subunit A, domain 2"/>
    <property type="match status" value="1"/>
</dbReference>
<dbReference type="AlphaFoldDB" id="A0A150PP39"/>
<reference evidence="3 4" key="1">
    <citation type="submission" date="2014-02" db="EMBL/GenBank/DDBJ databases">
        <title>The small core and large imbalanced accessory genome model reveals a collaborative survival strategy of Sorangium cellulosum strains in nature.</title>
        <authorList>
            <person name="Han K."/>
            <person name="Peng R."/>
            <person name="Blom J."/>
            <person name="Li Y.-Z."/>
        </authorList>
    </citation>
    <scope>NUCLEOTIDE SEQUENCE [LARGE SCALE GENOMIC DNA]</scope>
    <source>
        <strain evidence="3 4">So0157-18</strain>
    </source>
</reference>
<accession>A0A150PP39</accession>
<dbReference type="Pfam" id="PF08028">
    <property type="entry name" value="Acyl-CoA_dh_2"/>
    <property type="match status" value="1"/>
</dbReference>
<name>A0A150PP39_SORCE</name>
<dbReference type="InterPro" id="IPR036250">
    <property type="entry name" value="AcylCo_DH-like_C"/>
</dbReference>
<comment type="caution">
    <text evidence="3">The sequence shown here is derived from an EMBL/GenBank/DDBJ whole genome shotgun (WGS) entry which is preliminary data.</text>
</comment>
<dbReference type="GO" id="GO:0016627">
    <property type="term" value="F:oxidoreductase activity, acting on the CH-CH group of donors"/>
    <property type="evidence" value="ECO:0007669"/>
    <property type="project" value="InterPro"/>
</dbReference>
<keyword evidence="1" id="KW-0560">Oxidoreductase</keyword>
<evidence type="ECO:0000313" key="4">
    <source>
        <dbReference type="Proteomes" id="UP000075604"/>
    </source>
</evidence>